<protein>
    <submittedName>
        <fullName evidence="1">Methyltransferase domain-containing protein</fullName>
    </submittedName>
</protein>
<dbReference type="EMBL" id="FNUJ01000023">
    <property type="protein sequence ID" value="SEF38501.1"/>
    <property type="molecule type" value="Genomic_DNA"/>
</dbReference>
<dbReference type="SUPFAM" id="SSF53335">
    <property type="entry name" value="S-adenosyl-L-methionine-dependent methyltransferases"/>
    <property type="match status" value="1"/>
</dbReference>
<keyword evidence="1" id="KW-0489">Methyltransferase</keyword>
<dbReference type="RefSeq" id="WP_086678589.1">
    <property type="nucleotide sequence ID" value="NZ_FNUJ01000023.1"/>
</dbReference>
<dbReference type="Proteomes" id="UP000198878">
    <property type="component" value="Unassembled WGS sequence"/>
</dbReference>
<dbReference type="STRING" id="218821.SAMN05421837_12321"/>
<keyword evidence="2" id="KW-1185">Reference proteome</keyword>
<evidence type="ECO:0000313" key="2">
    <source>
        <dbReference type="Proteomes" id="UP000198878"/>
    </source>
</evidence>
<dbReference type="OrthoDB" id="9791837at2"/>
<dbReference type="GO" id="GO:0032259">
    <property type="term" value="P:methylation"/>
    <property type="evidence" value="ECO:0007669"/>
    <property type="project" value="UniProtKB-KW"/>
</dbReference>
<dbReference type="Gene3D" id="3.40.50.150">
    <property type="entry name" value="Vaccinia Virus protein VP39"/>
    <property type="match status" value="1"/>
</dbReference>
<keyword evidence="1" id="KW-0808">Transferase</keyword>
<name>A0A1H5RLX3_9PSEU</name>
<dbReference type="GO" id="GO:0008168">
    <property type="term" value="F:methyltransferase activity"/>
    <property type="evidence" value="ECO:0007669"/>
    <property type="project" value="UniProtKB-KW"/>
</dbReference>
<dbReference type="AlphaFoldDB" id="A0A1H5RLX3"/>
<accession>A0A1H5RLX3</accession>
<proteinExistence type="predicted"/>
<dbReference type="Pfam" id="PF13489">
    <property type="entry name" value="Methyltransf_23"/>
    <property type="match status" value="1"/>
</dbReference>
<reference evidence="2" key="1">
    <citation type="submission" date="2016-10" db="EMBL/GenBank/DDBJ databases">
        <authorList>
            <person name="Varghese N."/>
            <person name="Submissions S."/>
        </authorList>
    </citation>
    <scope>NUCLEOTIDE SEQUENCE [LARGE SCALE GENOMIC DNA]</scope>
    <source>
        <strain evidence="2">DSM 44654</strain>
    </source>
</reference>
<evidence type="ECO:0000313" key="1">
    <source>
        <dbReference type="EMBL" id="SEF38501.1"/>
    </source>
</evidence>
<organism evidence="1 2">
    <name type="scientific">Amycolatopsis pretoriensis</name>
    <dbReference type="NCBI Taxonomy" id="218821"/>
    <lineage>
        <taxon>Bacteria</taxon>
        <taxon>Bacillati</taxon>
        <taxon>Actinomycetota</taxon>
        <taxon>Actinomycetes</taxon>
        <taxon>Pseudonocardiales</taxon>
        <taxon>Pseudonocardiaceae</taxon>
        <taxon>Amycolatopsis</taxon>
    </lineage>
</organism>
<sequence>MKSLTKTESAWKIIPGPVYEDAVYRSPLLLSVFEHELALIRGRVTPSICVVEVGCGTGKFCLTFADDARMTVGVDVSRHFLDLLMKHSSPARRLFAVEGNAANLREVLADDRRLDSDYHESPKLFACVMNTLGIMPEQSRREVVREMCASLSPDDSLLLTVFNREFFGQAVREFYAAHPELCGVIEPGDVDSAKAELHVRSTGYFSHWFSEAELSELVTSTGLKRIHISTEGPGLHLTSGPMFQNIE</sequence>
<dbReference type="InterPro" id="IPR029063">
    <property type="entry name" value="SAM-dependent_MTases_sf"/>
</dbReference>
<gene>
    <name evidence="1" type="ORF">SAMN05421837_12321</name>
</gene>